<evidence type="ECO:0000256" key="5">
    <source>
        <dbReference type="ARBA" id="ARBA00022598"/>
    </source>
</evidence>
<organism evidence="16 17">
    <name type="scientific">Croceimicrobium hydrocarbonivorans</name>
    <dbReference type="NCBI Taxonomy" id="2761580"/>
    <lineage>
        <taxon>Bacteria</taxon>
        <taxon>Pseudomonadati</taxon>
        <taxon>Bacteroidota</taxon>
        <taxon>Flavobacteriia</taxon>
        <taxon>Flavobacteriales</taxon>
        <taxon>Owenweeksiaceae</taxon>
        <taxon>Croceimicrobium</taxon>
    </lineage>
</organism>
<evidence type="ECO:0000256" key="13">
    <source>
        <dbReference type="RuleBase" id="RU365063"/>
    </source>
</evidence>
<dbReference type="UniPathway" id="UPA00655">
    <property type="reaction ID" value="UER00711"/>
</dbReference>
<dbReference type="PROSITE" id="PS00867">
    <property type="entry name" value="CPSASE_2"/>
    <property type="match status" value="1"/>
</dbReference>
<dbReference type="SMART" id="SM00878">
    <property type="entry name" value="Biotin_carb_C"/>
    <property type="match status" value="1"/>
</dbReference>
<dbReference type="InterPro" id="IPR005482">
    <property type="entry name" value="Biotin_COase_C"/>
</dbReference>
<dbReference type="EMBL" id="CP060139">
    <property type="protein sequence ID" value="QNR25718.1"/>
    <property type="molecule type" value="Genomic_DNA"/>
</dbReference>
<dbReference type="FunFam" id="3.40.50.20:FF:000010">
    <property type="entry name" value="Propionyl-CoA carboxylase subunit alpha"/>
    <property type="match status" value="1"/>
</dbReference>
<dbReference type="PANTHER" id="PTHR48095">
    <property type="entry name" value="PYRUVATE CARBOXYLASE SUBUNIT A"/>
    <property type="match status" value="1"/>
</dbReference>
<keyword evidence="9" id="KW-0460">Magnesium</keyword>
<evidence type="ECO:0000256" key="12">
    <source>
        <dbReference type="PROSITE-ProRule" id="PRU00409"/>
    </source>
</evidence>
<keyword evidence="13" id="KW-0276">Fatty acid metabolism</keyword>
<dbReference type="SUPFAM" id="SSF52440">
    <property type="entry name" value="PreATP-grasp domain"/>
    <property type="match status" value="1"/>
</dbReference>
<gene>
    <name evidence="16" type="primary">accC</name>
    <name evidence="16" type="ORF">H4K34_07720</name>
</gene>
<evidence type="ECO:0000256" key="3">
    <source>
        <dbReference type="ARBA" id="ARBA00011750"/>
    </source>
</evidence>
<dbReference type="RefSeq" id="WP_210760243.1">
    <property type="nucleotide sequence ID" value="NZ_CP060139.1"/>
</dbReference>
<reference evidence="16 17" key="1">
    <citation type="submission" date="2020-08" db="EMBL/GenBank/DDBJ databases">
        <title>Croceimicrobium hydrocarbonivorans gen. nov., sp. nov., a novel marine bacterium isolated from a bacterial consortium that degrades polyethylene terephthalate.</title>
        <authorList>
            <person name="Liu R."/>
        </authorList>
    </citation>
    <scope>NUCLEOTIDE SEQUENCE [LARGE SCALE GENOMIC DNA]</scope>
    <source>
        <strain evidence="16 17">A20-9</strain>
    </source>
</reference>
<dbReference type="Pfam" id="PF02786">
    <property type="entry name" value="CPSase_L_D2"/>
    <property type="match status" value="1"/>
</dbReference>
<dbReference type="Pfam" id="PF02785">
    <property type="entry name" value="Biotin_carb_C"/>
    <property type="match status" value="1"/>
</dbReference>
<dbReference type="EC" id="6.3.4.14" evidence="4 13"/>
<dbReference type="GO" id="GO:0005524">
    <property type="term" value="F:ATP binding"/>
    <property type="evidence" value="ECO:0007669"/>
    <property type="project" value="UniProtKB-UniRule"/>
</dbReference>
<dbReference type="Gene3D" id="3.30.470.20">
    <property type="entry name" value="ATP-grasp fold, B domain"/>
    <property type="match status" value="1"/>
</dbReference>
<keyword evidence="17" id="KW-1185">Reference proteome</keyword>
<dbReference type="InterPro" id="IPR011054">
    <property type="entry name" value="Rudment_hybrid_motif"/>
</dbReference>
<dbReference type="SUPFAM" id="SSF51246">
    <property type="entry name" value="Rudiment single hybrid motif"/>
    <property type="match status" value="1"/>
</dbReference>
<comment type="pathway">
    <text evidence="2 13">Lipid metabolism; malonyl-CoA biosynthesis; malonyl-CoA from acetyl-CoA: step 1/1.</text>
</comment>
<dbReference type="Pfam" id="PF00289">
    <property type="entry name" value="Biotin_carb_N"/>
    <property type="match status" value="1"/>
</dbReference>
<dbReference type="InterPro" id="IPR051602">
    <property type="entry name" value="ACC_Biotin_Carboxylase"/>
</dbReference>
<keyword evidence="5 13" id="KW-0436">Ligase</keyword>
<dbReference type="GO" id="GO:0004075">
    <property type="term" value="F:biotin carboxylase activity"/>
    <property type="evidence" value="ECO:0007669"/>
    <property type="project" value="UniProtKB-EC"/>
</dbReference>
<dbReference type="InterPro" id="IPR011764">
    <property type="entry name" value="Biotin_carboxylation_dom"/>
</dbReference>
<evidence type="ECO:0000256" key="6">
    <source>
        <dbReference type="ARBA" id="ARBA00022723"/>
    </source>
</evidence>
<evidence type="ECO:0000256" key="2">
    <source>
        <dbReference type="ARBA" id="ARBA00004956"/>
    </source>
</evidence>
<keyword evidence="13" id="KW-0275">Fatty acid biosynthesis</keyword>
<dbReference type="KEGG" id="chyd:H4K34_07720"/>
<evidence type="ECO:0000256" key="10">
    <source>
        <dbReference type="ARBA" id="ARBA00023267"/>
    </source>
</evidence>
<evidence type="ECO:0000256" key="8">
    <source>
        <dbReference type="ARBA" id="ARBA00022840"/>
    </source>
</evidence>
<comment type="subunit">
    <text evidence="3 13">Acetyl-CoA carboxylase is a heterohexamer of biotin carboxyl carrier protein, biotin carboxylase and the two subunits of carboxyl transferase in a 2:2 complex.</text>
</comment>
<dbReference type="GO" id="GO:2001295">
    <property type="term" value="P:malonyl-CoA biosynthetic process"/>
    <property type="evidence" value="ECO:0007669"/>
    <property type="project" value="UniProtKB-UniPathway"/>
</dbReference>
<dbReference type="SUPFAM" id="SSF56059">
    <property type="entry name" value="Glutathione synthetase ATP-binding domain-like"/>
    <property type="match status" value="1"/>
</dbReference>
<dbReference type="InterPro" id="IPR004549">
    <property type="entry name" value="Acetyl_CoA_COase_biotin_COase"/>
</dbReference>
<dbReference type="PANTHER" id="PTHR48095:SF2">
    <property type="entry name" value="BIOTIN CARBOXYLASE, CHLOROPLASTIC"/>
    <property type="match status" value="1"/>
</dbReference>
<feature type="domain" description="ATP-grasp" evidence="14">
    <location>
        <begin position="120"/>
        <end position="317"/>
    </location>
</feature>
<dbReference type="PROSITE" id="PS50975">
    <property type="entry name" value="ATP_GRASP"/>
    <property type="match status" value="1"/>
</dbReference>
<name>A0A7H0VJ20_9FLAO</name>
<dbReference type="PROSITE" id="PS00866">
    <property type="entry name" value="CPSASE_1"/>
    <property type="match status" value="1"/>
</dbReference>
<keyword evidence="13" id="KW-0443">Lipid metabolism</keyword>
<dbReference type="Proteomes" id="UP000516305">
    <property type="component" value="Chromosome"/>
</dbReference>
<keyword evidence="6" id="KW-0479">Metal-binding</keyword>
<evidence type="ECO:0000256" key="9">
    <source>
        <dbReference type="ARBA" id="ARBA00022842"/>
    </source>
</evidence>
<dbReference type="FunFam" id="3.30.1490.20:FF:000018">
    <property type="entry name" value="Biotin carboxylase"/>
    <property type="match status" value="1"/>
</dbReference>
<evidence type="ECO:0000313" key="16">
    <source>
        <dbReference type="EMBL" id="QNR25718.1"/>
    </source>
</evidence>
<feature type="domain" description="Biotin carboxylation" evidence="15">
    <location>
        <begin position="1"/>
        <end position="444"/>
    </location>
</feature>
<evidence type="ECO:0000259" key="14">
    <source>
        <dbReference type="PROSITE" id="PS50975"/>
    </source>
</evidence>
<dbReference type="InterPro" id="IPR005479">
    <property type="entry name" value="CPAse_ATP-bd"/>
</dbReference>
<dbReference type="InterPro" id="IPR005481">
    <property type="entry name" value="BC-like_N"/>
</dbReference>
<evidence type="ECO:0000256" key="1">
    <source>
        <dbReference type="ARBA" id="ARBA00003761"/>
    </source>
</evidence>
<evidence type="ECO:0000313" key="17">
    <source>
        <dbReference type="Proteomes" id="UP000516305"/>
    </source>
</evidence>
<evidence type="ECO:0000256" key="7">
    <source>
        <dbReference type="ARBA" id="ARBA00022741"/>
    </source>
</evidence>
<dbReference type="AlphaFoldDB" id="A0A7H0VJ20"/>
<comment type="function">
    <text evidence="1 13">This protein is a component of the acetyl coenzyme A carboxylase complex; first, biotin carboxylase catalyzes the carboxylation of the carrier protein and then the transcarboxylase transfers the carboxyl group to form malonyl-CoA.</text>
</comment>
<comment type="catalytic activity">
    <reaction evidence="11 13">
        <text>N(6)-biotinyl-L-lysyl-[protein] + hydrogencarbonate + ATP = N(6)-carboxybiotinyl-L-lysyl-[protein] + ADP + phosphate + H(+)</text>
        <dbReference type="Rhea" id="RHEA:13501"/>
        <dbReference type="Rhea" id="RHEA-COMP:10505"/>
        <dbReference type="Rhea" id="RHEA-COMP:10506"/>
        <dbReference type="ChEBI" id="CHEBI:15378"/>
        <dbReference type="ChEBI" id="CHEBI:17544"/>
        <dbReference type="ChEBI" id="CHEBI:30616"/>
        <dbReference type="ChEBI" id="CHEBI:43474"/>
        <dbReference type="ChEBI" id="CHEBI:83144"/>
        <dbReference type="ChEBI" id="CHEBI:83145"/>
        <dbReference type="ChEBI" id="CHEBI:456216"/>
        <dbReference type="EC" id="6.3.4.14"/>
    </reaction>
</comment>
<keyword evidence="10 13" id="KW-0092">Biotin</keyword>
<dbReference type="GO" id="GO:0006633">
    <property type="term" value="P:fatty acid biosynthetic process"/>
    <property type="evidence" value="ECO:0007669"/>
    <property type="project" value="UniProtKB-KW"/>
</dbReference>
<protein>
    <recommendedName>
        <fullName evidence="4 13">Biotin carboxylase</fullName>
        <ecNumber evidence="4 13">6.3.4.14</ecNumber>
    </recommendedName>
    <alternativeName>
        <fullName evidence="13">Acetyl-coenzyme A carboxylase biotin carboxylase subunit A</fullName>
    </alternativeName>
</protein>
<dbReference type="NCBIfam" id="NF006367">
    <property type="entry name" value="PRK08591.1"/>
    <property type="match status" value="1"/>
</dbReference>
<dbReference type="PROSITE" id="PS50979">
    <property type="entry name" value="BC"/>
    <property type="match status" value="1"/>
</dbReference>
<keyword evidence="13" id="KW-0444">Lipid biosynthesis</keyword>
<evidence type="ECO:0000259" key="15">
    <source>
        <dbReference type="PROSITE" id="PS50979"/>
    </source>
</evidence>
<keyword evidence="8 12" id="KW-0067">ATP-binding</keyword>
<proteinExistence type="predicted"/>
<dbReference type="InterPro" id="IPR011761">
    <property type="entry name" value="ATP-grasp"/>
</dbReference>
<accession>A0A7H0VJ20</accession>
<evidence type="ECO:0000256" key="11">
    <source>
        <dbReference type="ARBA" id="ARBA00048600"/>
    </source>
</evidence>
<sequence>MFKKVLIANRGEIALRVLRTCREMGISTVAVYSKADKDSLHVRFADEAVCIGPAASSESYLNIPNIIAAAEITNADAIHPGYGFLSENARFSRICSENGIKFIGPSPEMIERMGDKATAKETMKAAGVPTIPGSEGLLDSYEEALKIAKEIGFPVMLKATAGGGGKGMRAVWKAEDLLKAWESARQEAGAAFGNDGMYMEKLIEEPRHIEIQVVGDQTGKACHLSERDCSIQRRHQKLTEETPSPFMTAKLRKSMGEAAVKACEYIKYEGAGTIEFLVDKHRNFYFMEMNTRIQVEHPITEQVIDYDLIREQIKVAAGITISGKNYEPKLHSIECRINAEDPANDFRPSPGTITTFHAPGGHGVRLDTHVYAGYSIPPYYDSMIAKLITTAQTREEAIDKMRRALDEFVIEGIKTTIPFHRALMDDPDYIAGNYTTKFMETFKYKDA</sequence>
<dbReference type="GO" id="GO:0046872">
    <property type="term" value="F:metal ion binding"/>
    <property type="evidence" value="ECO:0007669"/>
    <property type="project" value="UniProtKB-KW"/>
</dbReference>
<keyword evidence="7 12" id="KW-0547">Nucleotide-binding</keyword>
<evidence type="ECO:0000256" key="4">
    <source>
        <dbReference type="ARBA" id="ARBA00013263"/>
    </source>
</evidence>
<dbReference type="NCBIfam" id="TIGR00514">
    <property type="entry name" value="accC"/>
    <property type="match status" value="1"/>
</dbReference>
<dbReference type="InterPro" id="IPR016185">
    <property type="entry name" value="PreATP-grasp_dom_sf"/>
</dbReference>